<dbReference type="PROSITE" id="PS00107">
    <property type="entry name" value="PROTEIN_KINASE_ATP"/>
    <property type="match status" value="1"/>
</dbReference>
<gene>
    <name evidence="5" type="ORF">D9Q98_004743</name>
</gene>
<feature type="region of interest" description="Disordered" evidence="2">
    <location>
        <begin position="385"/>
        <end position="407"/>
    </location>
</feature>
<dbReference type="GO" id="GO:0005524">
    <property type="term" value="F:ATP binding"/>
    <property type="evidence" value="ECO:0007669"/>
    <property type="project" value="UniProtKB-UniRule"/>
</dbReference>
<reference evidence="5" key="1">
    <citation type="journal article" date="2019" name="Plant J.">
        <title>Chlorella vulgaris genome assembly and annotation reveals the molecular basis for metabolic acclimation to high light conditions.</title>
        <authorList>
            <person name="Cecchin M."/>
            <person name="Marcolungo L."/>
            <person name="Rossato M."/>
            <person name="Girolomoni L."/>
            <person name="Cosentino E."/>
            <person name="Cuine S."/>
            <person name="Li-Beisson Y."/>
            <person name="Delledonne M."/>
            <person name="Ballottari M."/>
        </authorList>
    </citation>
    <scope>NUCLEOTIDE SEQUENCE</scope>
    <source>
        <strain evidence="5">211/11P</strain>
    </source>
</reference>
<evidence type="ECO:0000256" key="1">
    <source>
        <dbReference type="PROSITE-ProRule" id="PRU10141"/>
    </source>
</evidence>
<dbReference type="Gene3D" id="3.30.200.20">
    <property type="entry name" value="Phosphorylase Kinase, domain 1"/>
    <property type="match status" value="1"/>
</dbReference>
<evidence type="ECO:0000313" key="6">
    <source>
        <dbReference type="Proteomes" id="UP001055712"/>
    </source>
</evidence>
<dbReference type="SUPFAM" id="SSF56112">
    <property type="entry name" value="Protein kinase-like (PK-like)"/>
    <property type="match status" value="1"/>
</dbReference>
<dbReference type="InterPro" id="IPR011009">
    <property type="entry name" value="Kinase-like_dom_sf"/>
</dbReference>
<name>A0A9D4TQ85_CHLVU</name>
<keyword evidence="6" id="KW-1185">Reference proteome</keyword>
<feature type="chain" id="PRO_5038382540" description="Protein kinase domain-containing protein" evidence="3">
    <location>
        <begin position="23"/>
        <end position="626"/>
    </location>
</feature>
<evidence type="ECO:0000256" key="2">
    <source>
        <dbReference type="SAM" id="MobiDB-lite"/>
    </source>
</evidence>
<comment type="caution">
    <text evidence="5">The sequence shown here is derived from an EMBL/GenBank/DDBJ whole genome shotgun (WGS) entry which is preliminary data.</text>
</comment>
<dbReference type="InterPro" id="IPR001245">
    <property type="entry name" value="Ser-Thr/Tyr_kinase_cat_dom"/>
</dbReference>
<evidence type="ECO:0000256" key="3">
    <source>
        <dbReference type="SAM" id="SignalP"/>
    </source>
</evidence>
<dbReference type="PANTHER" id="PTHR44329:SF214">
    <property type="entry name" value="PROTEIN KINASE DOMAIN-CONTAINING PROTEIN"/>
    <property type="match status" value="1"/>
</dbReference>
<keyword evidence="1" id="KW-0547">Nucleotide-binding</keyword>
<dbReference type="PROSITE" id="PS00109">
    <property type="entry name" value="PROTEIN_KINASE_TYR"/>
    <property type="match status" value="1"/>
</dbReference>
<evidence type="ECO:0000259" key="4">
    <source>
        <dbReference type="PROSITE" id="PS50011"/>
    </source>
</evidence>
<sequence>MARLSTFAALLALASLLHVCQALRVDVSTVPELRAALNDTSVRHVFMLPTGSWNFTDDAFPANSVHIMNRSVTLEGGGPGQLYLDMNKLHSRVIISKGGNLSQINIWGDDCYFSTAPYSCFIKLGPGGWASNQGSQVSDAGCTNLKQSVAISTALMFYRFASLLRGGFDADYQDDRTVLIKDTGWLMQPTGNAYMRVVNTSFTCTGNITHMLPPAEDLSELPAWQKGLLLAGGLAVAALSLGVLWCWYRARDAHLPEYRIAESRGFTLAEPLGSGHFGRVYRGTKKGTSQAVAIKVINLLPSQRLQLEYACRECQHLSQVHHECIVEVVTFYAAQVRQRQKVVEPSPGIEYVELGFKVASVMDGSTCGKAGVSFPKAQADKEGKLVNSGSTVSSTDSGGSDCTTLSGEGSGEGVLSTQVQLVMQYCDLGTLDAAVKSGKFHDAETGVPKLSHILATALEIARGLEYLHHADRRMVHRDLSANNVLLNTATADDRGYRALLSDFGLSTSLSKEATHKTSEVKGTLSYMSPELFLEDSVSPALDIYSLGIIMHLMFSGKDPYIGQVPAQIILSKVRATETPEEPHLPLLGGCPEVYQDLVSACTYPTRQSRPTAAAVVRRLKAMLQHG</sequence>
<dbReference type="InterPro" id="IPR008266">
    <property type="entry name" value="Tyr_kinase_AS"/>
</dbReference>
<feature type="binding site" evidence="1">
    <location>
        <position position="295"/>
    </location>
    <ligand>
        <name>ATP</name>
        <dbReference type="ChEBI" id="CHEBI:30616"/>
    </ligand>
</feature>
<feature type="compositionally biased region" description="Low complexity" evidence="2">
    <location>
        <begin position="388"/>
        <end position="407"/>
    </location>
</feature>
<dbReference type="Pfam" id="PF07714">
    <property type="entry name" value="PK_Tyr_Ser-Thr"/>
    <property type="match status" value="1"/>
</dbReference>
<dbReference type="PANTHER" id="PTHR44329">
    <property type="entry name" value="SERINE/THREONINE-PROTEIN KINASE TNNI3K-RELATED"/>
    <property type="match status" value="1"/>
</dbReference>
<dbReference type="Pfam" id="PF00069">
    <property type="entry name" value="Pkinase"/>
    <property type="match status" value="1"/>
</dbReference>
<reference evidence="5" key="2">
    <citation type="submission" date="2020-11" db="EMBL/GenBank/DDBJ databases">
        <authorList>
            <person name="Cecchin M."/>
            <person name="Marcolungo L."/>
            <person name="Rossato M."/>
            <person name="Girolomoni L."/>
            <person name="Cosentino E."/>
            <person name="Cuine S."/>
            <person name="Li-Beisson Y."/>
            <person name="Delledonne M."/>
            <person name="Ballottari M."/>
        </authorList>
    </citation>
    <scope>NUCLEOTIDE SEQUENCE</scope>
    <source>
        <strain evidence="5">211/11P</strain>
        <tissue evidence="5">Whole cell</tissue>
    </source>
</reference>
<proteinExistence type="predicted"/>
<dbReference type="PROSITE" id="PS50011">
    <property type="entry name" value="PROTEIN_KINASE_DOM"/>
    <property type="match status" value="1"/>
</dbReference>
<feature type="domain" description="Protein kinase" evidence="4">
    <location>
        <begin position="266"/>
        <end position="626"/>
    </location>
</feature>
<dbReference type="EMBL" id="SIDB01000006">
    <property type="protein sequence ID" value="KAI3431698.1"/>
    <property type="molecule type" value="Genomic_DNA"/>
</dbReference>
<feature type="signal peptide" evidence="3">
    <location>
        <begin position="1"/>
        <end position="22"/>
    </location>
</feature>
<evidence type="ECO:0000313" key="5">
    <source>
        <dbReference type="EMBL" id="KAI3431698.1"/>
    </source>
</evidence>
<dbReference type="InterPro" id="IPR051681">
    <property type="entry name" value="Ser/Thr_Kinases-Pseudokinases"/>
</dbReference>
<organism evidence="5 6">
    <name type="scientific">Chlorella vulgaris</name>
    <name type="common">Green alga</name>
    <dbReference type="NCBI Taxonomy" id="3077"/>
    <lineage>
        <taxon>Eukaryota</taxon>
        <taxon>Viridiplantae</taxon>
        <taxon>Chlorophyta</taxon>
        <taxon>core chlorophytes</taxon>
        <taxon>Trebouxiophyceae</taxon>
        <taxon>Chlorellales</taxon>
        <taxon>Chlorellaceae</taxon>
        <taxon>Chlorella clade</taxon>
        <taxon>Chlorella</taxon>
    </lineage>
</organism>
<dbReference type="GO" id="GO:0004674">
    <property type="term" value="F:protein serine/threonine kinase activity"/>
    <property type="evidence" value="ECO:0007669"/>
    <property type="project" value="TreeGrafter"/>
</dbReference>
<protein>
    <recommendedName>
        <fullName evidence="4">Protein kinase domain-containing protein</fullName>
    </recommendedName>
</protein>
<keyword evidence="1" id="KW-0067">ATP-binding</keyword>
<keyword evidence="3" id="KW-0732">Signal</keyword>
<dbReference type="Proteomes" id="UP001055712">
    <property type="component" value="Unassembled WGS sequence"/>
</dbReference>
<dbReference type="InterPro" id="IPR000719">
    <property type="entry name" value="Prot_kinase_dom"/>
</dbReference>
<accession>A0A9D4TQ85</accession>
<dbReference type="OrthoDB" id="4062651at2759"/>
<dbReference type="InterPro" id="IPR017441">
    <property type="entry name" value="Protein_kinase_ATP_BS"/>
</dbReference>
<dbReference type="Gene3D" id="1.10.510.10">
    <property type="entry name" value="Transferase(Phosphotransferase) domain 1"/>
    <property type="match status" value="1"/>
</dbReference>
<dbReference type="AlphaFoldDB" id="A0A9D4TQ85"/>